<evidence type="ECO:0000256" key="2">
    <source>
        <dbReference type="ARBA" id="ARBA00022679"/>
    </source>
</evidence>
<dbReference type="Pfam" id="PF22624">
    <property type="entry name" value="AASDHPPT_N"/>
    <property type="match status" value="1"/>
</dbReference>
<dbReference type="InParanoid" id="A0A286UMB8"/>
<protein>
    <recommendedName>
        <fullName evidence="1">holo-[acyl-carrier-protein] synthase</fullName>
        <ecNumber evidence="1">2.7.8.7</ecNumber>
    </recommendedName>
</protein>
<dbReference type="Proteomes" id="UP000217199">
    <property type="component" value="Unassembled WGS sequence"/>
</dbReference>
<sequence length="294" mass="33159">MNIWAVFLPEEGLSEDAYESGLMLVDDESRTRIKRFYHKKDSYRCLLGRLLPRLLLRQHGVPVKEAELSRTSTGKPYVSTPHLERTVGFNVSHDNEYVVMAFQTVALDAEKESSIQSKLEPQTKKKVVMDVTNIGIDVMKVALPRFEKSFPSFVQSISDTLTTLEQRTLLEISDPNDALQRLYLVWTLKEAYTKALGLGLGFDFKRIEVDVNGHKITVDNNVPCGWEFIVFILKAPSGAIYQVAVARQSIQASSALDGHVEFRGVVDTSSDSDLSKWFRHYYAAPFISSCTADK</sequence>
<dbReference type="GO" id="GO:0000287">
    <property type="term" value="F:magnesium ion binding"/>
    <property type="evidence" value="ECO:0007669"/>
    <property type="project" value="InterPro"/>
</dbReference>
<evidence type="ECO:0000256" key="1">
    <source>
        <dbReference type="ARBA" id="ARBA00013172"/>
    </source>
</evidence>
<comment type="caution">
    <text evidence="5">The sequence shown here is derived from an EMBL/GenBank/DDBJ whole genome shotgun (WGS) entry which is preliminary data.</text>
</comment>
<dbReference type="Gene3D" id="3.90.470.20">
    <property type="entry name" value="4'-phosphopantetheinyl transferase domain"/>
    <property type="match status" value="2"/>
</dbReference>
<reference evidence="5 6" key="1">
    <citation type="journal article" date="2017" name="Mol. Ecol.">
        <title>Comparative and population genomic landscape of Phellinus noxius: A hypervariable fungus causing root rot in trees.</title>
        <authorList>
            <person name="Chung C.L."/>
            <person name="Lee T.J."/>
            <person name="Akiba M."/>
            <person name="Lee H.H."/>
            <person name="Kuo T.H."/>
            <person name="Liu D."/>
            <person name="Ke H.M."/>
            <person name="Yokoi T."/>
            <person name="Roa M.B."/>
            <person name="Lu M.J."/>
            <person name="Chang Y.Y."/>
            <person name="Ann P.J."/>
            <person name="Tsai J.N."/>
            <person name="Chen C.Y."/>
            <person name="Tzean S.S."/>
            <person name="Ota Y."/>
            <person name="Hattori T."/>
            <person name="Sahashi N."/>
            <person name="Liou R.F."/>
            <person name="Kikuchi T."/>
            <person name="Tsai I.J."/>
        </authorList>
    </citation>
    <scope>NUCLEOTIDE SEQUENCE [LARGE SCALE GENOMIC DNA]</scope>
    <source>
        <strain evidence="5 6">FFPRI411160</strain>
    </source>
</reference>
<dbReference type="GO" id="GO:0008897">
    <property type="term" value="F:holo-[acyl-carrier-protein] synthase activity"/>
    <property type="evidence" value="ECO:0007669"/>
    <property type="project" value="UniProtKB-EC"/>
</dbReference>
<organism evidence="5 6">
    <name type="scientific">Pyrrhoderma noxium</name>
    <dbReference type="NCBI Taxonomy" id="2282107"/>
    <lineage>
        <taxon>Eukaryota</taxon>
        <taxon>Fungi</taxon>
        <taxon>Dikarya</taxon>
        <taxon>Basidiomycota</taxon>
        <taxon>Agaricomycotina</taxon>
        <taxon>Agaricomycetes</taxon>
        <taxon>Hymenochaetales</taxon>
        <taxon>Hymenochaetaceae</taxon>
        <taxon>Pyrrhoderma</taxon>
    </lineage>
</organism>
<dbReference type="GO" id="GO:0019878">
    <property type="term" value="P:lysine biosynthetic process via aminoadipic acid"/>
    <property type="evidence" value="ECO:0007669"/>
    <property type="project" value="TreeGrafter"/>
</dbReference>
<evidence type="ECO:0000313" key="6">
    <source>
        <dbReference type="Proteomes" id="UP000217199"/>
    </source>
</evidence>
<feature type="domain" description="4'-phosphopantetheinyl transferase" evidence="3">
    <location>
        <begin position="134"/>
        <end position="213"/>
    </location>
</feature>
<feature type="domain" description="4'-phosphopantetheinyl transferase N-terminal" evidence="4">
    <location>
        <begin position="16"/>
        <end position="102"/>
    </location>
</feature>
<keyword evidence="6" id="KW-1185">Reference proteome</keyword>
<dbReference type="InterPro" id="IPR008278">
    <property type="entry name" value="4-PPantetheinyl_Trfase_dom"/>
</dbReference>
<dbReference type="GO" id="GO:0005829">
    <property type="term" value="C:cytosol"/>
    <property type="evidence" value="ECO:0007669"/>
    <property type="project" value="TreeGrafter"/>
</dbReference>
<dbReference type="InterPro" id="IPR050559">
    <property type="entry name" value="P-Pant_transferase_sf"/>
</dbReference>
<dbReference type="InterPro" id="IPR037143">
    <property type="entry name" value="4-PPantetheinyl_Trfase_dom_sf"/>
</dbReference>
<dbReference type="STRING" id="2282107.A0A286UMB8"/>
<keyword evidence="2 5" id="KW-0808">Transferase</keyword>
<name>A0A286UMB8_9AGAM</name>
<accession>A0A286UMB8</accession>
<dbReference type="EMBL" id="NBII01000003">
    <property type="protein sequence ID" value="PAV20689.1"/>
    <property type="molecule type" value="Genomic_DNA"/>
</dbReference>
<dbReference type="InterPro" id="IPR055066">
    <property type="entry name" value="AASDHPPT_N"/>
</dbReference>
<evidence type="ECO:0000313" key="5">
    <source>
        <dbReference type="EMBL" id="PAV20689.1"/>
    </source>
</evidence>
<dbReference type="PANTHER" id="PTHR12215">
    <property type="entry name" value="PHOSPHOPANTETHEINE TRANSFERASE"/>
    <property type="match status" value="1"/>
</dbReference>
<dbReference type="SUPFAM" id="SSF56214">
    <property type="entry name" value="4'-phosphopantetheinyl transferase"/>
    <property type="match status" value="2"/>
</dbReference>
<dbReference type="OrthoDB" id="26719at2759"/>
<dbReference type="Pfam" id="PF01648">
    <property type="entry name" value="ACPS"/>
    <property type="match status" value="1"/>
</dbReference>
<dbReference type="FunCoup" id="A0A286UMB8">
    <property type="interactions" value="297"/>
</dbReference>
<evidence type="ECO:0000259" key="3">
    <source>
        <dbReference type="Pfam" id="PF01648"/>
    </source>
</evidence>
<gene>
    <name evidence="5" type="ORF">PNOK_0331600</name>
</gene>
<dbReference type="EC" id="2.7.8.7" evidence="1"/>
<evidence type="ECO:0000259" key="4">
    <source>
        <dbReference type="Pfam" id="PF22624"/>
    </source>
</evidence>
<dbReference type="AlphaFoldDB" id="A0A286UMB8"/>
<proteinExistence type="predicted"/>
<dbReference type="PANTHER" id="PTHR12215:SF10">
    <property type="entry name" value="L-AMINOADIPATE-SEMIALDEHYDE DEHYDROGENASE-PHOSPHOPANTETHEINYL TRANSFERASE"/>
    <property type="match status" value="1"/>
</dbReference>